<dbReference type="KEGG" id="paur:FGL86_00910"/>
<feature type="transmembrane region" description="Helical" evidence="12">
    <location>
        <begin position="188"/>
        <end position="210"/>
    </location>
</feature>
<proteinExistence type="predicted"/>
<dbReference type="InterPro" id="IPR011577">
    <property type="entry name" value="Cyt_b561_bac/Ni-Hgenase"/>
</dbReference>
<evidence type="ECO:0000256" key="7">
    <source>
        <dbReference type="ARBA" id="ARBA00022982"/>
    </source>
</evidence>
<evidence type="ECO:0000256" key="9">
    <source>
        <dbReference type="ARBA" id="ARBA00023004"/>
    </source>
</evidence>
<feature type="transmembrane region" description="Helical" evidence="12">
    <location>
        <begin position="61"/>
        <end position="84"/>
    </location>
</feature>
<keyword evidence="7" id="KW-0249">Electron transport</keyword>
<dbReference type="Gene3D" id="1.20.950.20">
    <property type="entry name" value="Transmembrane di-heme cytochromes, Chain C"/>
    <property type="match status" value="1"/>
</dbReference>
<evidence type="ECO:0000259" key="13">
    <source>
        <dbReference type="SMART" id="SM00887"/>
    </source>
</evidence>
<evidence type="ECO:0000256" key="12">
    <source>
        <dbReference type="SAM" id="Phobius"/>
    </source>
</evidence>
<name>A0A5B8SQT7_9GAMM</name>
<dbReference type="InterPro" id="IPR016174">
    <property type="entry name" value="Di-haem_cyt_TM"/>
</dbReference>
<dbReference type="SUPFAM" id="SSF81342">
    <property type="entry name" value="Transmembrane di-heme cytochromes"/>
    <property type="match status" value="1"/>
</dbReference>
<dbReference type="Pfam" id="PF09459">
    <property type="entry name" value="EB_dh"/>
    <property type="match status" value="1"/>
</dbReference>
<evidence type="ECO:0000256" key="8">
    <source>
        <dbReference type="ARBA" id="ARBA00022989"/>
    </source>
</evidence>
<feature type="transmembrane region" description="Helical" evidence="12">
    <location>
        <begin position="117"/>
        <end position="139"/>
    </location>
</feature>
<evidence type="ECO:0000313" key="15">
    <source>
        <dbReference type="Proteomes" id="UP000321272"/>
    </source>
</evidence>
<feature type="domain" description="Cytochrome c-552/DMSO reductase-like haem-binding" evidence="13">
    <location>
        <begin position="235"/>
        <end position="545"/>
    </location>
</feature>
<evidence type="ECO:0000256" key="4">
    <source>
        <dbReference type="ARBA" id="ARBA00022617"/>
    </source>
</evidence>
<evidence type="ECO:0000256" key="2">
    <source>
        <dbReference type="ARBA" id="ARBA00022448"/>
    </source>
</evidence>
<sequence>MRPLTMRSKHIRKTDISTVILHWVLVITLFFSFLTGFRIATDSPEENWAQAISGILLQGDVIQWHSWSAMALGIVIIAYITFLLRARLHKRIAFDAEQRRQLKAGDQDKRLKALNVLIYWISFFLLGAAVITGLILYFLPSLLPYWIVSNTHQVLAWLIVAYVALHVIAQFAQGGVAQLLKILNPTRAYGAAALTAIVVAGLGAASLYALDRSAVDELPVLQTDAAPTIDGKADDEAWNDAPAVTIATSRGVNTPEGEDVTVRMVHDDDTLYTLFEWSDTTRSRKHLPLEKTAEGWRVMQSQYGINDENDFYEDKFGVMFATNSAIAGAGTSHLGSQPIDGKPAPANGRGLHYTTDESLVDVWHWKSVRTGAMGQIDDNYFGPPMEPNPEKDRYTGGYTQDPKTGGGYSENWEKFDTDIITPKRLPKDPRMIEELQHVSLDPENGDSESDIFWMAMEDTVPYSEAADDYPVGTIMPSVLHEGAQQGDRGDVHAKAQWKDGRWTLEAERKLDTGSKFDFALNDDTPLYMWVAVFDHTQTRHSQHLHPVQLVLR</sequence>
<dbReference type="CDD" id="cd06174">
    <property type="entry name" value="MFS"/>
    <property type="match status" value="1"/>
</dbReference>
<keyword evidence="9" id="KW-0408">Iron</keyword>
<evidence type="ECO:0000256" key="3">
    <source>
        <dbReference type="ARBA" id="ARBA00022475"/>
    </source>
</evidence>
<comment type="subcellular location">
    <subcellularLocation>
        <location evidence="1">Cell membrane</location>
        <topology evidence="1">Multi-pass membrane protein</topology>
    </subcellularLocation>
</comment>
<dbReference type="GO" id="GO:0020037">
    <property type="term" value="F:heme binding"/>
    <property type="evidence" value="ECO:0007669"/>
    <property type="project" value="InterPro"/>
</dbReference>
<dbReference type="Gene3D" id="2.60.40.1190">
    <property type="match status" value="1"/>
</dbReference>
<evidence type="ECO:0000256" key="5">
    <source>
        <dbReference type="ARBA" id="ARBA00022692"/>
    </source>
</evidence>
<dbReference type="AlphaFoldDB" id="A0A5B8SQT7"/>
<keyword evidence="3" id="KW-1003">Cell membrane</keyword>
<gene>
    <name evidence="14" type="ORF">FGL86_00910</name>
</gene>
<dbReference type="OrthoDB" id="5337932at2"/>
<feature type="transmembrane region" description="Helical" evidence="12">
    <location>
        <begin position="154"/>
        <end position="176"/>
    </location>
</feature>
<dbReference type="SMART" id="SM00887">
    <property type="entry name" value="EB_dh"/>
    <property type="match status" value="1"/>
</dbReference>
<keyword evidence="15" id="KW-1185">Reference proteome</keyword>
<evidence type="ECO:0000256" key="11">
    <source>
        <dbReference type="SAM" id="MobiDB-lite"/>
    </source>
</evidence>
<evidence type="ECO:0000256" key="1">
    <source>
        <dbReference type="ARBA" id="ARBA00004651"/>
    </source>
</evidence>
<feature type="region of interest" description="Disordered" evidence="11">
    <location>
        <begin position="376"/>
        <end position="412"/>
    </location>
</feature>
<evidence type="ECO:0000313" key="14">
    <source>
        <dbReference type="EMBL" id="QEA37765.1"/>
    </source>
</evidence>
<keyword evidence="8 12" id="KW-1133">Transmembrane helix</keyword>
<keyword evidence="2" id="KW-0813">Transport</keyword>
<dbReference type="EMBL" id="CP042382">
    <property type="protein sequence ID" value="QEA37765.1"/>
    <property type="molecule type" value="Genomic_DNA"/>
</dbReference>
<dbReference type="CDD" id="cd09625">
    <property type="entry name" value="DOMON_like_cytochrome"/>
    <property type="match status" value="1"/>
</dbReference>
<keyword evidence="4" id="KW-0349">Heme</keyword>
<evidence type="ECO:0000256" key="10">
    <source>
        <dbReference type="ARBA" id="ARBA00023136"/>
    </source>
</evidence>
<dbReference type="GO" id="GO:0009055">
    <property type="term" value="F:electron transfer activity"/>
    <property type="evidence" value="ECO:0007669"/>
    <property type="project" value="InterPro"/>
</dbReference>
<dbReference type="GO" id="GO:0005886">
    <property type="term" value="C:plasma membrane"/>
    <property type="evidence" value="ECO:0007669"/>
    <property type="project" value="UniProtKB-SubCell"/>
</dbReference>
<dbReference type="InterPro" id="IPR019020">
    <property type="entry name" value="Cyt-c552/DMSO_Rdtase_haem-bd"/>
</dbReference>
<dbReference type="Pfam" id="PF01292">
    <property type="entry name" value="Ni_hydr_CYTB"/>
    <property type="match status" value="1"/>
</dbReference>
<accession>A0A5B8SQT7</accession>
<dbReference type="GO" id="GO:0046872">
    <property type="term" value="F:metal ion binding"/>
    <property type="evidence" value="ECO:0007669"/>
    <property type="project" value="UniProtKB-KW"/>
</dbReference>
<dbReference type="SUPFAM" id="SSF49344">
    <property type="entry name" value="CBD9-like"/>
    <property type="match status" value="1"/>
</dbReference>
<feature type="transmembrane region" description="Helical" evidence="12">
    <location>
        <begin position="20"/>
        <end position="41"/>
    </location>
</feature>
<evidence type="ECO:0000256" key="6">
    <source>
        <dbReference type="ARBA" id="ARBA00022723"/>
    </source>
</evidence>
<reference evidence="14 15" key="1">
    <citation type="submission" date="2019-06" db="EMBL/GenBank/DDBJ databases">
        <title>Genome analyses of bacteria isolated from kimchi.</title>
        <authorList>
            <person name="Lee S."/>
            <person name="Ahn S."/>
            <person name="Roh S."/>
        </authorList>
    </citation>
    <scope>NUCLEOTIDE SEQUENCE [LARGE SCALE GENOMIC DNA]</scope>
    <source>
        <strain evidence="14 15">CBA4606</strain>
    </source>
</reference>
<organism evidence="14 15">
    <name type="scientific">Pistricoccus aurantiacus</name>
    <dbReference type="NCBI Taxonomy" id="1883414"/>
    <lineage>
        <taxon>Bacteria</taxon>
        <taxon>Pseudomonadati</taxon>
        <taxon>Pseudomonadota</taxon>
        <taxon>Gammaproteobacteria</taxon>
        <taxon>Oceanospirillales</taxon>
        <taxon>Halomonadaceae</taxon>
        <taxon>Pistricoccus</taxon>
    </lineage>
</organism>
<keyword evidence="10 12" id="KW-0472">Membrane</keyword>
<keyword evidence="6" id="KW-0479">Metal-binding</keyword>
<dbReference type="GO" id="GO:0022904">
    <property type="term" value="P:respiratory electron transport chain"/>
    <property type="evidence" value="ECO:0007669"/>
    <property type="project" value="InterPro"/>
</dbReference>
<dbReference type="Proteomes" id="UP000321272">
    <property type="component" value="Chromosome"/>
</dbReference>
<keyword evidence="5 12" id="KW-0812">Transmembrane</keyword>
<protein>
    <recommendedName>
        <fullName evidence="13">Cytochrome c-552/DMSO reductase-like haem-binding domain-containing protein</fullName>
    </recommendedName>
</protein>